<feature type="transmembrane region" description="Helical" evidence="1">
    <location>
        <begin position="262"/>
        <end position="285"/>
    </location>
</feature>
<feature type="transmembrane region" description="Helical" evidence="1">
    <location>
        <begin position="141"/>
        <end position="157"/>
    </location>
</feature>
<feature type="transmembrane region" description="Helical" evidence="1">
    <location>
        <begin position="291"/>
        <end position="309"/>
    </location>
</feature>
<feature type="transmembrane region" description="Helical" evidence="1">
    <location>
        <begin position="230"/>
        <end position="250"/>
    </location>
</feature>
<feature type="transmembrane region" description="Helical" evidence="1">
    <location>
        <begin position="198"/>
        <end position="218"/>
    </location>
</feature>
<dbReference type="Pfam" id="PF07786">
    <property type="entry name" value="HGSNAT_cat"/>
    <property type="match status" value="1"/>
</dbReference>
<feature type="transmembrane region" description="Helical" evidence="1">
    <location>
        <begin position="77"/>
        <end position="97"/>
    </location>
</feature>
<dbReference type="Proteomes" id="UP000751614">
    <property type="component" value="Unassembled WGS sequence"/>
</dbReference>
<dbReference type="PANTHER" id="PTHR31061">
    <property type="entry name" value="LD22376P"/>
    <property type="match status" value="1"/>
</dbReference>
<evidence type="ECO:0000313" key="4">
    <source>
        <dbReference type="Proteomes" id="UP000751614"/>
    </source>
</evidence>
<feature type="transmembrane region" description="Helical" evidence="1">
    <location>
        <begin position="321"/>
        <end position="341"/>
    </location>
</feature>
<feature type="transmembrane region" description="Helical" evidence="1">
    <location>
        <begin position="113"/>
        <end position="129"/>
    </location>
</feature>
<keyword evidence="4" id="KW-1185">Reference proteome</keyword>
<evidence type="ECO:0000256" key="1">
    <source>
        <dbReference type="SAM" id="Phobius"/>
    </source>
</evidence>
<sequence length="390" mass="43975">MRLASIDILRAVTMVLMIWVNDFWTLSNVPKWLMHAAGNEDYLGFSDIIFPLFLFIVGLSIPFAIRNRMHKGKSRSSIALHILIRSFSLLLIGFYLMNYEVAFDEGILIGKDFWTILMTLAVVLVWVDWEKTSTPKKYHPHFRAVGAVLLIFLAIIYKGGDTGQDWMQVHWWGILGLIGWAYLSNALIFLYSKGNLTAIVLVWFVFNVLCVLFQLGIVEGPDGFLRYFSVLYQGTIPAFTAAGVLTTLLFQKYSTTKINYAYLILAILGIVNIAMGLITGPIWGISKIQGTPSWLAICSGIGVLAFILFHYLADIKKKTKWATFISPAGTATLTCYMIPYMVYPIRSLLGFRLPDIFNSSFVGLSLSFVFALLVVAFTGWMERKGYKLKL</sequence>
<evidence type="ECO:0000259" key="2">
    <source>
        <dbReference type="Pfam" id="PF07786"/>
    </source>
</evidence>
<feature type="transmembrane region" description="Helical" evidence="1">
    <location>
        <begin position="361"/>
        <end position="381"/>
    </location>
</feature>
<keyword evidence="1" id="KW-1133">Transmembrane helix</keyword>
<evidence type="ECO:0000313" key="3">
    <source>
        <dbReference type="EMBL" id="TMU56528.1"/>
    </source>
</evidence>
<feature type="transmembrane region" description="Helical" evidence="1">
    <location>
        <begin position="44"/>
        <end position="65"/>
    </location>
</feature>
<organism evidence="3 4">
    <name type="scientific">Flagellimonas algicola</name>
    <dbReference type="NCBI Taxonomy" id="2583815"/>
    <lineage>
        <taxon>Bacteria</taxon>
        <taxon>Pseudomonadati</taxon>
        <taxon>Bacteroidota</taxon>
        <taxon>Flavobacteriia</taxon>
        <taxon>Flavobacteriales</taxon>
        <taxon>Flavobacteriaceae</taxon>
        <taxon>Flagellimonas</taxon>
    </lineage>
</organism>
<feature type="domain" description="Heparan-alpha-glucosaminide N-acetyltransferase catalytic" evidence="2">
    <location>
        <begin position="2"/>
        <end position="126"/>
    </location>
</feature>
<feature type="transmembrane region" description="Helical" evidence="1">
    <location>
        <begin position="7"/>
        <end position="24"/>
    </location>
</feature>
<keyword evidence="1" id="KW-0472">Membrane</keyword>
<dbReference type="EMBL" id="VCNI01000001">
    <property type="protein sequence ID" value="TMU56528.1"/>
    <property type="molecule type" value="Genomic_DNA"/>
</dbReference>
<comment type="caution">
    <text evidence="3">The sequence shown here is derived from an EMBL/GenBank/DDBJ whole genome shotgun (WGS) entry which is preliminary data.</text>
</comment>
<dbReference type="PANTHER" id="PTHR31061:SF24">
    <property type="entry name" value="LD22376P"/>
    <property type="match status" value="1"/>
</dbReference>
<proteinExistence type="predicted"/>
<protein>
    <submittedName>
        <fullName evidence="3">DUF5009 domain-containing protein</fullName>
    </submittedName>
</protein>
<dbReference type="InterPro" id="IPR012429">
    <property type="entry name" value="HGSNAT_cat"/>
</dbReference>
<gene>
    <name evidence="3" type="ORF">FGG15_03025</name>
</gene>
<accession>A0ABY2WNQ5</accession>
<name>A0ABY2WNQ5_9FLAO</name>
<dbReference type="RefSeq" id="WP_138833074.1">
    <property type="nucleotide sequence ID" value="NZ_VCNI01000001.1"/>
</dbReference>
<keyword evidence="1" id="KW-0812">Transmembrane</keyword>
<feature type="transmembrane region" description="Helical" evidence="1">
    <location>
        <begin position="169"/>
        <end position="191"/>
    </location>
</feature>
<reference evidence="3 4" key="1">
    <citation type="submission" date="2019-05" db="EMBL/GenBank/DDBJ databases">
        <title>Flagellimonas sp. AsT0115, sp. nov., isolated from a marine red algae, Asparagopsis taxiformis.</title>
        <authorList>
            <person name="Kim J."/>
            <person name="Jeong S.E."/>
            <person name="Jeon C.O."/>
        </authorList>
    </citation>
    <scope>NUCLEOTIDE SEQUENCE [LARGE SCALE GENOMIC DNA]</scope>
    <source>
        <strain evidence="3 4">AsT0115</strain>
    </source>
</reference>